<sequence>MPPSGMLSGFTDFFFVAFRLLNEFNIYANGLELDKKTNFHKRFILRKMRRL</sequence>
<gene>
    <name evidence="1" type="ORF">P872_25165</name>
</gene>
<evidence type="ECO:0000313" key="1">
    <source>
        <dbReference type="EMBL" id="ERM84449.1"/>
    </source>
</evidence>
<accession>U5C3S1</accession>
<dbReference type="Proteomes" id="UP000016843">
    <property type="component" value="Unassembled WGS sequence"/>
</dbReference>
<reference evidence="1 2" key="1">
    <citation type="journal article" date="2013" name="Genome Announc.">
        <title>Draft Genome Sequence of the Psychrophilic and Alkaliphilic Rhodonellum psychrophilum Strain GCM71T.</title>
        <authorList>
            <person name="Hauptmann A.L."/>
            <person name="Glaring M.A."/>
            <person name="Hallin P.F."/>
            <person name="Prieme A."/>
            <person name="Stougaard P."/>
        </authorList>
    </citation>
    <scope>NUCLEOTIDE SEQUENCE [LARGE SCALE GENOMIC DNA]</scope>
    <source>
        <strain evidence="1 2">GCM71</strain>
    </source>
</reference>
<dbReference type="AlphaFoldDB" id="U5C3S1"/>
<dbReference type="EMBL" id="AWXR01000004">
    <property type="protein sequence ID" value="ERM84449.1"/>
    <property type="molecule type" value="Genomic_DNA"/>
</dbReference>
<keyword evidence="2" id="KW-1185">Reference proteome</keyword>
<comment type="caution">
    <text evidence="1">The sequence shown here is derived from an EMBL/GenBank/DDBJ whole genome shotgun (WGS) entry which is preliminary data.</text>
</comment>
<name>U5C3S1_9BACT</name>
<organism evidence="1 2">
    <name type="scientific">Rhodonellum psychrophilum GCM71 = DSM 17998</name>
    <dbReference type="NCBI Taxonomy" id="1123057"/>
    <lineage>
        <taxon>Bacteria</taxon>
        <taxon>Pseudomonadati</taxon>
        <taxon>Bacteroidota</taxon>
        <taxon>Cytophagia</taxon>
        <taxon>Cytophagales</taxon>
        <taxon>Cytophagaceae</taxon>
        <taxon>Rhodonellum</taxon>
    </lineage>
</organism>
<proteinExistence type="predicted"/>
<protein>
    <submittedName>
        <fullName evidence="1">Uncharacterized protein</fullName>
    </submittedName>
</protein>
<evidence type="ECO:0000313" key="2">
    <source>
        <dbReference type="Proteomes" id="UP000016843"/>
    </source>
</evidence>